<protein>
    <recommendedName>
        <fullName evidence="6">Glycosyltransferase</fullName>
        <ecNumber evidence="6">2.4.1.-</ecNumber>
    </recommendedName>
</protein>
<dbReference type="FunFam" id="3.40.50.2000:FF:000065">
    <property type="entry name" value="Glycosyltransferase"/>
    <property type="match status" value="1"/>
</dbReference>
<dbReference type="PANTHER" id="PTHR11926:SF1392">
    <property type="entry name" value="GLYCOSYLTRANSFERASE"/>
    <property type="match status" value="1"/>
</dbReference>
<dbReference type="AlphaFoldDB" id="A0A2P5EQ15"/>
<dbReference type="Pfam" id="PF00201">
    <property type="entry name" value="UDPGT"/>
    <property type="match status" value="1"/>
</dbReference>
<dbReference type="PANTHER" id="PTHR11926">
    <property type="entry name" value="GLUCOSYL/GLUCURONOSYL TRANSFERASES"/>
    <property type="match status" value="1"/>
</dbReference>
<dbReference type="InterPro" id="IPR035595">
    <property type="entry name" value="UDP_glycos_trans_CS"/>
</dbReference>
<evidence type="ECO:0000256" key="3">
    <source>
        <dbReference type="ARBA" id="ARBA00022679"/>
    </source>
</evidence>
<dbReference type="Proteomes" id="UP000237000">
    <property type="component" value="Unassembled WGS sequence"/>
</dbReference>
<dbReference type="Gene3D" id="3.40.50.2000">
    <property type="entry name" value="Glycogen Phosphorylase B"/>
    <property type="match status" value="2"/>
</dbReference>
<name>A0A2P5EQ15_TREOI</name>
<dbReference type="EC" id="2.4.1.-" evidence="6"/>
<comment type="similarity">
    <text evidence="1 5">Belongs to the UDP-glycosyltransferase family.</text>
</comment>
<evidence type="ECO:0000256" key="2">
    <source>
        <dbReference type="ARBA" id="ARBA00022676"/>
    </source>
</evidence>
<evidence type="ECO:0000256" key="5">
    <source>
        <dbReference type="RuleBase" id="RU003718"/>
    </source>
</evidence>
<dbReference type="InterPro" id="IPR002213">
    <property type="entry name" value="UDP_glucos_trans"/>
</dbReference>
<dbReference type="GO" id="GO:0102970">
    <property type="term" value="F:7-deoxyloganetic acid glucosyltransferase activity"/>
    <property type="evidence" value="ECO:0007669"/>
    <property type="project" value="UniProtKB-EC"/>
</dbReference>
<proteinExistence type="inferred from homology"/>
<dbReference type="EMBL" id="JXTC01000115">
    <property type="protein sequence ID" value="PON87609.1"/>
    <property type="molecule type" value="Genomic_DNA"/>
</dbReference>
<dbReference type="PROSITE" id="PS00375">
    <property type="entry name" value="UDPGT"/>
    <property type="match status" value="1"/>
</dbReference>
<evidence type="ECO:0000313" key="8">
    <source>
        <dbReference type="Proteomes" id="UP000237000"/>
    </source>
</evidence>
<accession>A0A2P5EQ15</accession>
<dbReference type="InParanoid" id="A0A2P5EQ15"/>
<reference evidence="8" key="1">
    <citation type="submission" date="2016-06" db="EMBL/GenBank/DDBJ databases">
        <title>Parallel loss of symbiosis genes in relatives of nitrogen-fixing non-legume Parasponia.</title>
        <authorList>
            <person name="Van Velzen R."/>
            <person name="Holmer R."/>
            <person name="Bu F."/>
            <person name="Rutten L."/>
            <person name="Van Zeijl A."/>
            <person name="Liu W."/>
            <person name="Santuari L."/>
            <person name="Cao Q."/>
            <person name="Sharma T."/>
            <person name="Shen D."/>
            <person name="Roswanjaya Y."/>
            <person name="Wardhani T."/>
            <person name="Kalhor M.S."/>
            <person name="Jansen J."/>
            <person name="Van den Hoogen J."/>
            <person name="Gungor B."/>
            <person name="Hartog M."/>
            <person name="Hontelez J."/>
            <person name="Verver J."/>
            <person name="Yang W.-C."/>
            <person name="Schijlen E."/>
            <person name="Repin R."/>
            <person name="Schilthuizen M."/>
            <person name="Schranz E."/>
            <person name="Heidstra R."/>
            <person name="Miyata K."/>
            <person name="Fedorova E."/>
            <person name="Kohlen W."/>
            <person name="Bisseling T."/>
            <person name="Smit S."/>
            <person name="Geurts R."/>
        </authorList>
    </citation>
    <scope>NUCLEOTIDE SEQUENCE [LARGE SCALE GENOMIC DNA]</scope>
    <source>
        <strain evidence="8">cv. RG33-2</strain>
    </source>
</reference>
<evidence type="ECO:0000256" key="6">
    <source>
        <dbReference type="RuleBase" id="RU362057"/>
    </source>
</evidence>
<dbReference type="FunFam" id="3.40.50.2000:FF:000040">
    <property type="entry name" value="UDP-glycosyltransferase 76C1"/>
    <property type="match status" value="1"/>
</dbReference>
<sequence>MHMAHQTATVQNFTPRVLIFPFPAQGHVNCMLQLAELLGLAGIHVTFLNTDHVHRRLLQHADIQARFAAYPGFLLRTISDGLPEDDPRSGNEMRHVLRSMLETTKPVLKGMLSTCGDILGSDSSPYITCIIADGIFGSLANELGNELNIPVIHFRTISACCFWIYFSVPDIIKAEELPIRGKEDMDRRIKSVAGMETFLRCRDLPSFCQVSDEMDPQLHLVARETRQSSRAQSLILNTYEDLEGPIVSHIRTHCPKTYTIGPLHAHLKVRLAKNVSTSTYTPSSNSIFEVDRSCMAWLDSQPFKSVIYVSFGSITVMKRDTLMEFWHGLVNSNKRFLWVVRPDMVAGEVGNDEIPAELVAATRERGYLTGWVPQEEVLAHGAVGGFLTHSGWNSTLESIVAEVPMICWPYFADQPIISRYVGEVWKLGMDMKGVCDRKIVEKMVNDLMVERREESARSTAEMARLARNSVNEGGSSYCNLDKLIEDIRLTRKRKSAP</sequence>
<keyword evidence="2 5" id="KW-0328">Glycosyltransferase</keyword>
<dbReference type="OrthoDB" id="1139042at2759"/>
<keyword evidence="3 5" id="KW-0808">Transferase</keyword>
<comment type="caution">
    <text evidence="7">The sequence shown here is derived from an EMBL/GenBank/DDBJ whole genome shotgun (WGS) entry which is preliminary data.</text>
</comment>
<gene>
    <name evidence="7" type="ORF">TorRG33x02_166020</name>
</gene>
<keyword evidence="8" id="KW-1185">Reference proteome</keyword>
<dbReference type="CDD" id="cd03784">
    <property type="entry name" value="GT1_Gtf-like"/>
    <property type="match status" value="1"/>
</dbReference>
<comment type="catalytic activity">
    <reaction evidence="4">
        <text>7-deoxyloganetate + UDP-alpha-D-glucose = 7-deoxyloganate + UDP + H(+)</text>
        <dbReference type="Rhea" id="RHEA:39895"/>
        <dbReference type="ChEBI" id="CHEBI:15378"/>
        <dbReference type="ChEBI" id="CHEBI:58223"/>
        <dbReference type="ChEBI" id="CHEBI:58885"/>
        <dbReference type="ChEBI" id="CHEBI:76844"/>
        <dbReference type="ChEBI" id="CHEBI:76846"/>
        <dbReference type="EC" id="2.4.1.323"/>
    </reaction>
</comment>
<organism evidence="7 8">
    <name type="scientific">Trema orientale</name>
    <name type="common">Charcoal tree</name>
    <name type="synonym">Celtis orientalis</name>
    <dbReference type="NCBI Taxonomy" id="63057"/>
    <lineage>
        <taxon>Eukaryota</taxon>
        <taxon>Viridiplantae</taxon>
        <taxon>Streptophyta</taxon>
        <taxon>Embryophyta</taxon>
        <taxon>Tracheophyta</taxon>
        <taxon>Spermatophyta</taxon>
        <taxon>Magnoliopsida</taxon>
        <taxon>eudicotyledons</taxon>
        <taxon>Gunneridae</taxon>
        <taxon>Pentapetalae</taxon>
        <taxon>rosids</taxon>
        <taxon>fabids</taxon>
        <taxon>Rosales</taxon>
        <taxon>Cannabaceae</taxon>
        <taxon>Trema</taxon>
    </lineage>
</organism>
<evidence type="ECO:0000256" key="1">
    <source>
        <dbReference type="ARBA" id="ARBA00009995"/>
    </source>
</evidence>
<dbReference type="GO" id="GO:0080043">
    <property type="term" value="F:quercetin 3-O-glucosyltransferase activity"/>
    <property type="evidence" value="ECO:0007669"/>
    <property type="project" value="TreeGrafter"/>
</dbReference>
<dbReference type="GO" id="GO:0080044">
    <property type="term" value="F:quercetin 7-O-glucosyltransferase activity"/>
    <property type="evidence" value="ECO:0007669"/>
    <property type="project" value="TreeGrafter"/>
</dbReference>
<dbReference type="SUPFAM" id="SSF53756">
    <property type="entry name" value="UDP-Glycosyltransferase/glycogen phosphorylase"/>
    <property type="match status" value="1"/>
</dbReference>
<evidence type="ECO:0000313" key="7">
    <source>
        <dbReference type="EMBL" id="PON87609.1"/>
    </source>
</evidence>
<evidence type="ECO:0000256" key="4">
    <source>
        <dbReference type="ARBA" id="ARBA00051827"/>
    </source>
</evidence>